<protein>
    <submittedName>
        <fullName evidence="2">Uncharacterized protein</fullName>
    </submittedName>
</protein>
<feature type="region of interest" description="Disordered" evidence="1">
    <location>
        <begin position="264"/>
        <end position="296"/>
    </location>
</feature>
<dbReference type="AlphaFoldDB" id="A0AA40HTR5"/>
<evidence type="ECO:0000313" key="3">
    <source>
        <dbReference type="Proteomes" id="UP001177744"/>
    </source>
</evidence>
<dbReference type="EMBL" id="JAULJE010000012">
    <property type="protein sequence ID" value="KAK1336771.1"/>
    <property type="molecule type" value="Genomic_DNA"/>
</dbReference>
<accession>A0AA40HTR5</accession>
<reference evidence="2" key="1">
    <citation type="submission" date="2023-06" db="EMBL/GenBank/DDBJ databases">
        <title>Reference genome for the Northern bat (Eptesicus nilssonii), a most northern bat species.</title>
        <authorList>
            <person name="Laine V.N."/>
            <person name="Pulliainen A.T."/>
            <person name="Lilley T.M."/>
        </authorList>
    </citation>
    <scope>NUCLEOTIDE SEQUENCE</scope>
    <source>
        <strain evidence="2">BLF_Eptnil</strain>
        <tissue evidence="2">Kidney</tissue>
    </source>
</reference>
<evidence type="ECO:0000313" key="2">
    <source>
        <dbReference type="EMBL" id="KAK1336771.1"/>
    </source>
</evidence>
<organism evidence="2 3">
    <name type="scientific">Cnephaeus nilssonii</name>
    <name type="common">Northern bat</name>
    <name type="synonym">Eptesicus nilssonii</name>
    <dbReference type="NCBI Taxonomy" id="3371016"/>
    <lineage>
        <taxon>Eukaryota</taxon>
        <taxon>Metazoa</taxon>
        <taxon>Chordata</taxon>
        <taxon>Craniata</taxon>
        <taxon>Vertebrata</taxon>
        <taxon>Euteleostomi</taxon>
        <taxon>Mammalia</taxon>
        <taxon>Eutheria</taxon>
        <taxon>Laurasiatheria</taxon>
        <taxon>Chiroptera</taxon>
        <taxon>Yangochiroptera</taxon>
        <taxon>Vespertilionidae</taxon>
        <taxon>Cnephaeus</taxon>
    </lineage>
</organism>
<sequence length="325" mass="35756">MIAMRKKKTTKTTQGTKVPTWGQLKLAADGRKARSERYVSGYASVGRWASQSERARDANASACSKGTWVGSQAPPLLAPALGSDLFTLSFAFWILVLSSHAAYRFSWEEEDLVAYQGDDSPDGLHSSQQELRPRTPPGLENVCMRCLFGKFALSYVTSVFPETPDMGVHTCAVMFSKNVLAPRRPRGLHVQRRPQKHGDGRQHLAMVHIRSVALVVAMQQPSELQGGIVHVRCFLCDEAQEATRKGLSPPPGCVASALFPESPQANSAGRSPCHPPPHLCATPSRRAPREWRPSPSSLTEITRNKLWARTTCTILYRDISRGAVQ</sequence>
<comment type="caution">
    <text evidence="2">The sequence shown here is derived from an EMBL/GenBank/DDBJ whole genome shotgun (WGS) entry which is preliminary data.</text>
</comment>
<evidence type="ECO:0000256" key="1">
    <source>
        <dbReference type="SAM" id="MobiDB-lite"/>
    </source>
</evidence>
<gene>
    <name evidence="2" type="ORF">QTO34_002806</name>
</gene>
<keyword evidence="3" id="KW-1185">Reference proteome</keyword>
<name>A0AA40HTR5_CNENI</name>
<feature type="non-terminal residue" evidence="2">
    <location>
        <position position="325"/>
    </location>
</feature>
<dbReference type="Proteomes" id="UP001177744">
    <property type="component" value="Unassembled WGS sequence"/>
</dbReference>
<proteinExistence type="predicted"/>